<proteinExistence type="predicted"/>
<reference evidence="1 2" key="2">
    <citation type="journal article" date="2010" name="J Osaka Dent Univ">
        <title>Isolation and identification of Rothia mucilaginosa from persistent apical periodontitis lesions.</title>
        <authorList>
            <person name="Yamane K."/>
            <person name="Yoshida M."/>
            <person name="Fujihira T."/>
            <person name="Baba T."/>
            <person name="Tsuji N."/>
            <person name="Hayashi H."/>
            <person name="Sugimori C."/>
            <person name="Yamanaka T."/>
            <person name="Mashimo C."/>
            <person name="Nambu T."/>
            <person name="Kawai H."/>
            <person name="Fukushima H."/>
        </authorList>
    </citation>
    <scope>NUCLEOTIDE SEQUENCE [LARGE SCALE GENOMIC DNA]</scope>
    <source>
        <strain evidence="1 2">DY-18</strain>
    </source>
</reference>
<dbReference type="HOGENOM" id="CLU_491651_0_0_11"/>
<dbReference type="KEGG" id="rmu:RMDY18_15150"/>
<keyword evidence="2" id="KW-1185">Reference proteome</keyword>
<dbReference type="EMBL" id="AP011540">
    <property type="protein sequence ID" value="BAI65347.1"/>
    <property type="molecule type" value="Genomic_DNA"/>
</dbReference>
<reference evidence="1 2" key="3">
    <citation type="journal article" date="2010" name="Sequencing">
        <title>Complete Genome Sequence of Rothia mucilaginosa DY-18: A Clinical Isolate with Dense Meshwork-Like Structures from a Persistent Apical Periodontitis Lesion.</title>
        <authorList>
            <person name="Yamane K."/>
            <person name="Nambu T."/>
            <person name="Yamanaka T."/>
            <person name="Mashimo C."/>
            <person name="Sugimori C."/>
            <person name="Leung K.-P."/>
            <person name="Fukushima H."/>
        </authorList>
    </citation>
    <scope>NUCLEOTIDE SEQUENCE [LARGE SCALE GENOMIC DNA]</scope>
    <source>
        <strain evidence="1 2">DY-18</strain>
    </source>
</reference>
<dbReference type="Proteomes" id="UP000001883">
    <property type="component" value="Chromosome"/>
</dbReference>
<accession>D2NNX9</accession>
<organism evidence="1 2">
    <name type="scientific">Rothia mucilaginosa (strain DY-18)</name>
    <name type="common">Stomatococcus mucilaginosus</name>
    <dbReference type="NCBI Taxonomy" id="680646"/>
    <lineage>
        <taxon>Bacteria</taxon>
        <taxon>Bacillati</taxon>
        <taxon>Actinomycetota</taxon>
        <taxon>Actinomycetes</taxon>
        <taxon>Micrococcales</taxon>
        <taxon>Micrococcaceae</taxon>
        <taxon>Rothia</taxon>
    </lineage>
</organism>
<evidence type="ECO:0000313" key="2">
    <source>
        <dbReference type="Proteomes" id="UP000001883"/>
    </source>
</evidence>
<protein>
    <submittedName>
        <fullName evidence="1">Uncharacterized protein</fullName>
    </submittedName>
</protein>
<dbReference type="AlphaFoldDB" id="D2NNX9"/>
<name>D2NNX9_ROTMD</name>
<gene>
    <name evidence="1" type="ordered locus">RMDY18_15150</name>
</gene>
<reference evidence="2" key="1">
    <citation type="submission" date="2009-07" db="EMBL/GenBank/DDBJ databases">
        <title>Complete genome sequence of Rothia mucilaginosa DJ.</title>
        <authorList>
            <person name="Yamane K."/>
            <person name="Nambu T."/>
            <person name="Mashimo C."/>
            <person name="Sugimori C."/>
            <person name="Yamanaka T."/>
            <person name="Leung K."/>
            <person name="Fukushima H."/>
        </authorList>
    </citation>
    <scope>NUCLEOTIDE SEQUENCE [LARGE SCALE GENOMIC DNA]</scope>
    <source>
        <strain evidence="2">DY-18</strain>
    </source>
</reference>
<sequence>MGGRTVENTQSFPHNPTPTVWIKQHSTGCVKRLRVPVELASNSAVQTSHRVQRLTLTLRLARGSRFIFNTQGARQNLLHLLRLNQEAVMAVVRLDNIHGDRGGQRLRQTVRLVREEQAIRVHRRNRPLAIGVRQRLRQGAAATRHIVRNQCLVHCQVAIRVKALNQLGAVVVQVAFDGVAATRLTQRAAHGAFATVLFAAEAVLQLGGAAVGGVRNTACQGKTGQRRGTVIVVATGKVRVRTNRNILGVCPRNLFRRSRRTGGNHRASAHQLGIGCRPLQGASATERTTNHVAEAGHAQGTCQVRLSTHRITDGYLREAGTPVLTGTRVAFRNNACRSGGAVATAQNIGGNHKVAVGVYDRAGAHDAFPPAVRLDSANQRGGHVGGGDAAGDMRIASERMQNQDGIIASLIERTPGFVADGDLRQGYAGFELQVADVQLTQVALRFGVLALGARHGDGRGNRLVDSAGLLGTGQRGAGLASALGGHGVPFTGLAGEVVPGVSGVLVCGLNLRLSLRVEAARRRCRALMKRSLTGNPQVDRKAVACRSTCGCITV</sequence>
<evidence type="ECO:0000313" key="1">
    <source>
        <dbReference type="EMBL" id="BAI65347.1"/>
    </source>
</evidence>